<evidence type="ECO:0000313" key="2">
    <source>
        <dbReference type="Proteomes" id="UP001163321"/>
    </source>
</evidence>
<reference evidence="1 2" key="1">
    <citation type="journal article" date="2022" name="bioRxiv">
        <title>The genome of the oomycete Peronosclerospora sorghi, a cosmopolitan pathogen of maize and sorghum, is inflated with dispersed pseudogenes.</title>
        <authorList>
            <person name="Fletcher K."/>
            <person name="Martin F."/>
            <person name="Isakeit T."/>
            <person name="Cavanaugh K."/>
            <person name="Magill C."/>
            <person name="Michelmore R."/>
        </authorList>
    </citation>
    <scope>NUCLEOTIDE SEQUENCE [LARGE SCALE GENOMIC DNA]</scope>
    <source>
        <strain evidence="1">P6</strain>
    </source>
</reference>
<gene>
    <name evidence="1" type="ORF">PsorP6_015306</name>
</gene>
<dbReference type="EMBL" id="CM047586">
    <property type="protein sequence ID" value="KAI9909467.1"/>
    <property type="molecule type" value="Genomic_DNA"/>
</dbReference>
<keyword evidence="2" id="KW-1185">Reference proteome</keyword>
<comment type="caution">
    <text evidence="1">The sequence shown here is derived from an EMBL/GenBank/DDBJ whole genome shotgun (WGS) entry which is preliminary data.</text>
</comment>
<protein>
    <submittedName>
        <fullName evidence="1">Uncharacterized protein</fullName>
    </submittedName>
</protein>
<proteinExistence type="predicted"/>
<organism evidence="1 2">
    <name type="scientific">Peronosclerospora sorghi</name>
    <dbReference type="NCBI Taxonomy" id="230839"/>
    <lineage>
        <taxon>Eukaryota</taxon>
        <taxon>Sar</taxon>
        <taxon>Stramenopiles</taxon>
        <taxon>Oomycota</taxon>
        <taxon>Peronosporomycetes</taxon>
        <taxon>Peronosporales</taxon>
        <taxon>Peronosporaceae</taxon>
        <taxon>Peronosclerospora</taxon>
    </lineage>
</organism>
<sequence>MEDEPMESTEEPSEDVEMQEDEHESVSSGRELTIYQRVNESRSNDSMVFRPERERIRRIPTMKTVMRSPVSSLMWSVDAPPRLGRKSVFTVTPPEFEVTNRCVSSTAVENTTISLTVSPSVTSLHFP</sequence>
<name>A0ACC0VT59_9STRA</name>
<accession>A0ACC0VT59</accession>
<evidence type="ECO:0000313" key="1">
    <source>
        <dbReference type="EMBL" id="KAI9909467.1"/>
    </source>
</evidence>
<dbReference type="Proteomes" id="UP001163321">
    <property type="component" value="Chromosome 7"/>
</dbReference>